<dbReference type="CDD" id="cd01563">
    <property type="entry name" value="Thr-synth_1"/>
    <property type="match status" value="1"/>
</dbReference>
<dbReference type="InterPro" id="IPR001926">
    <property type="entry name" value="TrpB-like_PALP"/>
</dbReference>
<dbReference type="InterPro" id="IPR004450">
    <property type="entry name" value="Thr_synthase-like"/>
</dbReference>
<evidence type="ECO:0000313" key="8">
    <source>
        <dbReference type="EMBL" id="WRP18141.1"/>
    </source>
</evidence>
<evidence type="ECO:0000256" key="2">
    <source>
        <dbReference type="ARBA" id="ARBA00005517"/>
    </source>
</evidence>
<dbReference type="GO" id="GO:0004795">
    <property type="term" value="F:threonine synthase activity"/>
    <property type="evidence" value="ECO:0007669"/>
    <property type="project" value="UniProtKB-EC"/>
</dbReference>
<dbReference type="Pfam" id="PF00291">
    <property type="entry name" value="PALP"/>
    <property type="match status" value="1"/>
</dbReference>
<dbReference type="EC" id="4.2.3.1" evidence="5"/>
<accession>A0ABZ1C072</accession>
<comment type="cofactor">
    <cofactor evidence="1">
        <name>pyridoxal 5'-phosphate</name>
        <dbReference type="ChEBI" id="CHEBI:597326"/>
    </cofactor>
</comment>
<feature type="region of interest" description="Disordered" evidence="6">
    <location>
        <begin position="437"/>
        <end position="457"/>
    </location>
</feature>
<evidence type="ECO:0000256" key="5">
    <source>
        <dbReference type="NCBIfam" id="TIGR00260"/>
    </source>
</evidence>
<evidence type="ECO:0000256" key="1">
    <source>
        <dbReference type="ARBA" id="ARBA00001933"/>
    </source>
</evidence>
<dbReference type="NCBIfam" id="TIGR00260">
    <property type="entry name" value="thrC"/>
    <property type="match status" value="1"/>
</dbReference>
<evidence type="ECO:0000256" key="3">
    <source>
        <dbReference type="ARBA" id="ARBA00022898"/>
    </source>
</evidence>
<evidence type="ECO:0000256" key="6">
    <source>
        <dbReference type="SAM" id="MobiDB-lite"/>
    </source>
</evidence>
<reference evidence="8 9" key="1">
    <citation type="journal article" date="2024" name="Front. Microbiol.">
        <title>Novel thermophilic genera Geochorda gen. nov. and Carboxydochorda gen. nov. from the deep terrestrial subsurface reveal the ecophysiological diversity in the class Limnochordia.</title>
        <authorList>
            <person name="Karnachuk O.V."/>
            <person name="Lukina A.P."/>
            <person name="Avakyan M.R."/>
            <person name="Kadnikov V.V."/>
            <person name="Begmatov S."/>
            <person name="Beletsky A.V."/>
            <person name="Vlasova K.G."/>
            <person name="Novikov A.A."/>
            <person name="Shcherbakova V.A."/>
            <person name="Mardanov A.V."/>
            <person name="Ravin N.V."/>
        </authorList>
    </citation>
    <scope>NUCLEOTIDE SEQUENCE [LARGE SCALE GENOMIC DNA]</scope>
    <source>
        <strain evidence="8 9">L945</strain>
    </source>
</reference>
<feature type="domain" description="Tryptophan synthase beta chain-like PALP" evidence="7">
    <location>
        <begin position="90"/>
        <end position="392"/>
    </location>
</feature>
<evidence type="ECO:0000256" key="4">
    <source>
        <dbReference type="ARBA" id="ARBA00023239"/>
    </source>
</evidence>
<organism evidence="8 9">
    <name type="scientific">Carboxydichorda subterranea</name>
    <dbReference type="NCBI Taxonomy" id="3109565"/>
    <lineage>
        <taxon>Bacteria</taxon>
        <taxon>Bacillati</taxon>
        <taxon>Bacillota</taxon>
        <taxon>Limnochordia</taxon>
        <taxon>Limnochordales</taxon>
        <taxon>Geochordaceae</taxon>
        <taxon>Carboxydichorda</taxon>
    </lineage>
</organism>
<comment type="similarity">
    <text evidence="2">Belongs to the threonine synthase family.</text>
</comment>
<dbReference type="Proteomes" id="UP001332192">
    <property type="component" value="Chromosome"/>
</dbReference>
<dbReference type="Gene3D" id="3.40.50.1100">
    <property type="match status" value="2"/>
</dbReference>
<evidence type="ECO:0000259" key="7">
    <source>
        <dbReference type="Pfam" id="PF00291"/>
    </source>
</evidence>
<gene>
    <name evidence="8" type="primary">thrC</name>
    <name evidence="8" type="ORF">U7230_03805</name>
</gene>
<dbReference type="InterPro" id="IPR050147">
    <property type="entry name" value="Ser/Thr_Dehydratase"/>
</dbReference>
<keyword evidence="9" id="KW-1185">Reference proteome</keyword>
<proteinExistence type="inferred from homology"/>
<keyword evidence="3" id="KW-0663">Pyridoxal phosphate</keyword>
<name>A0ABZ1C072_9FIRM</name>
<dbReference type="PANTHER" id="PTHR48078">
    <property type="entry name" value="THREONINE DEHYDRATASE, MITOCHONDRIAL-RELATED"/>
    <property type="match status" value="1"/>
</dbReference>
<sequence length="457" mass="48350">MSTPLLGRWLMGGASVLAAAGLQCRECGKTFLMGPQYACDACFGPLEPIYDYGALPGPAQLRARIASGPASMWRYADLLPVAHDPETDLQAGFTPLLHARRLGRLLGLERLFLKNDAVNPTWSFKDRVVSVAAAAARRFGFEVLACASTGNLANSVAAHAARAGMPAYVFIPAGLERPKVVTSAIYHPTIVEVEGTYDDVNRLCAQIADERPWAFVNVNLRPFYAEGAKTLAYEVAEQLGWHVPDHIVVPVASGNLLVKITKGFRELQRLRLVEASPAPRVHGAQAAGCSPVARAFREGREYVDPVVPDTIARSLAIGNPADGRYVLQIARSSGGVVEAVSDQEIVEGIALLARTEGIFTETAGGTTVAVLQRLAERGAFGRDETVVAYITGMGLKTLDAAEGVAGRAVTIAPTLRSFEQALHEAVAAGGRAGHGLAGNGHLHGGRLQPAGVPASDR</sequence>
<dbReference type="SUPFAM" id="SSF53686">
    <property type="entry name" value="Tryptophan synthase beta subunit-like PLP-dependent enzymes"/>
    <property type="match status" value="1"/>
</dbReference>
<dbReference type="InterPro" id="IPR036052">
    <property type="entry name" value="TrpB-like_PALP_sf"/>
</dbReference>
<dbReference type="EMBL" id="CP141615">
    <property type="protein sequence ID" value="WRP18141.1"/>
    <property type="molecule type" value="Genomic_DNA"/>
</dbReference>
<protein>
    <recommendedName>
        <fullName evidence="5">Threonine synthase</fullName>
        <ecNumber evidence="5">4.2.3.1</ecNumber>
    </recommendedName>
</protein>
<evidence type="ECO:0000313" key="9">
    <source>
        <dbReference type="Proteomes" id="UP001332192"/>
    </source>
</evidence>
<dbReference type="PANTHER" id="PTHR48078:SF6">
    <property type="entry name" value="L-THREONINE DEHYDRATASE CATABOLIC TDCB"/>
    <property type="match status" value="1"/>
</dbReference>
<keyword evidence="4 8" id="KW-0456">Lyase</keyword>